<keyword evidence="6" id="KW-0378">Hydrolase</keyword>
<dbReference type="Gene3D" id="3.30.70.270">
    <property type="match status" value="1"/>
</dbReference>
<comment type="caution">
    <text evidence="10">The sequence shown here is derived from an EMBL/GenBank/DDBJ whole genome shotgun (WGS) entry which is preliminary data.</text>
</comment>
<evidence type="ECO:0000256" key="8">
    <source>
        <dbReference type="SAM" id="MobiDB-lite"/>
    </source>
</evidence>
<feature type="compositionally biased region" description="Basic and acidic residues" evidence="8">
    <location>
        <begin position="72"/>
        <end position="82"/>
    </location>
</feature>
<dbReference type="CDD" id="cd01647">
    <property type="entry name" value="RT_LTR"/>
    <property type="match status" value="1"/>
</dbReference>
<gene>
    <name evidence="10" type="ORF">MEDL_29968</name>
</gene>
<keyword evidence="7" id="KW-0695">RNA-directed DNA polymerase</keyword>
<organism evidence="10 11">
    <name type="scientific">Mytilus edulis</name>
    <name type="common">Blue mussel</name>
    <dbReference type="NCBI Taxonomy" id="6550"/>
    <lineage>
        <taxon>Eukaryota</taxon>
        <taxon>Metazoa</taxon>
        <taxon>Spiralia</taxon>
        <taxon>Lophotrochozoa</taxon>
        <taxon>Mollusca</taxon>
        <taxon>Bivalvia</taxon>
        <taxon>Autobranchia</taxon>
        <taxon>Pteriomorphia</taxon>
        <taxon>Mytilida</taxon>
        <taxon>Mytiloidea</taxon>
        <taxon>Mytilidae</taxon>
        <taxon>Mytilinae</taxon>
        <taxon>Mytilus</taxon>
    </lineage>
</organism>
<dbReference type="InterPro" id="IPR005162">
    <property type="entry name" value="Retrotrans_gag_dom"/>
</dbReference>
<evidence type="ECO:0000313" key="11">
    <source>
        <dbReference type="Proteomes" id="UP000683360"/>
    </source>
</evidence>
<dbReference type="GO" id="GO:0008233">
    <property type="term" value="F:peptidase activity"/>
    <property type="evidence" value="ECO:0007669"/>
    <property type="project" value="UniProtKB-KW"/>
</dbReference>
<sequence>MDYASGISQHDKAKMEHSDRFSDKDEVKYRHEKDFNFSTPLKSFVTLSETYDDSVRDKSILKHPDYKVDRKFTPKRYQEPHFSRRPSYELYDDRDRLNQNQGSDYPPNKRYVDKDTFSEDYQSLNRYSTDKYPSYDLNRHEGVKHTSSLDNWPKPVTLHEKRIVRREKEPQSFDGKTIDWQDYLVHFEQVAEWNEWNDLERAKQIVMSLRGPAQKILSTLSKQDLGNYNKIKESLNNRFNPREREAAYVCEFEARRHSKDETVSEYGQALRRLGYLAFPNEKQDSEMMEKVLINKFIRGLNNLDLQKHVQFQRANTLDTAISYAIEYEAFINPQNNMRKPMLTSNEVPIQAIKDNKKESTELLTLDQVAKLIDEKLSQLKHVNTETENRNGYYQNRPPRFNNRGRGRTHSVLLSIEQSGKRLKADLEANTSAVKNLERPQTKIESLISDPIKRVQINLVDQNCLFAFCKIDEIDVKFLVDTGSPVSLISFDTFEKLKLSSQLISLDSILTTANGNALSVKGKCILNIAIGPLLVKQEVIVADIKGSSGILGMNFFEQNEIDIQIKSQCLSINGQNYASGISQHDKAKIEHSDRFSDKDEVKYRHEKDFNFSTPLKSFVTLSETYDDSVRDKSILKHPDYKVDRKFTPKRYQEPHFSRRPSYELYDDRDRLNKNQGSDYPPNKRYVDKDTFSEDYQSLNRYSTDKYPSYDLNRHEGVKHTSSLDNLPKPVTLHEKRIVRREKEPQSFDGKTIDWQDYLVHFEQVAEWNEWNDLERAKQIVMSLRGPAQKILSTLSKQDLGNYNKIKESLNNRFNPREREAAYVCEFEARRHSKDETVSEYGQALRRLGYLAFPNEKQDSEMMEKVLINKFIRGLNNLDLQKHVQFQRANTLDSAISYAIEYEAFINPQNNMRKPMLTSNEVPIQAIKDNKKESTELLTLDQVAKLIDEKLSQLKHVNTETENRNGYYQNRPPRFNNRGRGRTYSVLLSIEQSGKRLKADLEANTSAVKNLERPQTKIESLISDPIKRVQINLVNQNCLFAFCKIDEIDVKFLVDTGSPVSLISFDTFEKLKLSSQLISLDSILTTANGNALSVKGKCILNIAIGPLLVKQEVIVADIKGSSGILGMNFFEQNEIDIQIKSQCLSINGQSIPLFKENSSQCSRIQIARQVSIPANSEMIIEASKRDSFVDGIGIIEPLEWVKSKGLLVAKSLVDTENTIYLAIMNLNSKSVKLKQGEQIAHLMTIEQVFDEDNVESQTDSKYNDISEQVNTVKDVDMPEHLKSMLDKVSSDLKDEEKQKLSSLIHEYKDIFVGPDGSLGRTDRVKHYIDTGDAKPVKISPRRVALKQRDVLEEELKKMIDKNLIEPSCSPWAAPVCLVKKRDGSIRFCVDFRKLNERTVKDAYPLPRIDDTLDTLSGGKWFSCVDLASGYFQVEVAEEDKYKTAFSTHKGLYQFLVMPMGLCNSPATFSRLMNQVLGGLQWHRCLCYLDDVIIYGKDFETAFDNLKTNAGLYLPKSLSGQVLALSSQRIVRYVGCCRHLSPSVTRCPGQNWSSLFM</sequence>
<evidence type="ECO:0000256" key="4">
    <source>
        <dbReference type="ARBA" id="ARBA00022722"/>
    </source>
</evidence>
<dbReference type="Pfam" id="PF00078">
    <property type="entry name" value="RVT_1"/>
    <property type="match status" value="1"/>
</dbReference>
<dbReference type="InterPro" id="IPR043128">
    <property type="entry name" value="Rev_trsase/Diguanyl_cyclase"/>
</dbReference>
<feature type="region of interest" description="Disordered" evidence="8">
    <location>
        <begin position="72"/>
        <end position="112"/>
    </location>
</feature>
<keyword evidence="4" id="KW-0540">Nuclease</keyword>
<evidence type="ECO:0000313" key="10">
    <source>
        <dbReference type="EMBL" id="CAG2216216.1"/>
    </source>
</evidence>
<dbReference type="Proteomes" id="UP000683360">
    <property type="component" value="Unassembled WGS sequence"/>
</dbReference>
<feature type="region of interest" description="Disordered" evidence="8">
    <location>
        <begin position="1"/>
        <end position="25"/>
    </location>
</feature>
<dbReference type="SUPFAM" id="SSF56672">
    <property type="entry name" value="DNA/RNA polymerases"/>
    <property type="match status" value="1"/>
</dbReference>
<proteinExistence type="predicted"/>
<dbReference type="GO" id="GO:0003964">
    <property type="term" value="F:RNA-directed DNA polymerase activity"/>
    <property type="evidence" value="ECO:0007669"/>
    <property type="project" value="UniProtKB-KW"/>
</dbReference>
<dbReference type="InterPro" id="IPR050951">
    <property type="entry name" value="Retrovirus_Pol_polyprotein"/>
</dbReference>
<dbReference type="OrthoDB" id="7493609at2759"/>
<dbReference type="InterPro" id="IPR021109">
    <property type="entry name" value="Peptidase_aspartic_dom_sf"/>
</dbReference>
<evidence type="ECO:0000256" key="5">
    <source>
        <dbReference type="ARBA" id="ARBA00022759"/>
    </source>
</evidence>
<dbReference type="InterPro" id="IPR000477">
    <property type="entry name" value="RT_dom"/>
</dbReference>
<dbReference type="GO" id="GO:0004519">
    <property type="term" value="F:endonuclease activity"/>
    <property type="evidence" value="ECO:0007669"/>
    <property type="project" value="UniProtKB-KW"/>
</dbReference>
<keyword evidence="5" id="KW-0255">Endonuclease</keyword>
<dbReference type="Pfam" id="PF03732">
    <property type="entry name" value="Retrotrans_gag"/>
    <property type="match status" value="2"/>
</dbReference>
<keyword evidence="1" id="KW-0645">Protease</keyword>
<dbReference type="CDD" id="cd00303">
    <property type="entry name" value="retropepsin_like"/>
    <property type="match status" value="2"/>
</dbReference>
<feature type="compositionally biased region" description="Basic and acidic residues" evidence="8">
    <location>
        <begin position="9"/>
        <end position="25"/>
    </location>
</feature>
<dbReference type="SUPFAM" id="SSF50630">
    <property type="entry name" value="Acid proteases"/>
    <property type="match status" value="2"/>
</dbReference>
<reference evidence="10" key="1">
    <citation type="submission" date="2021-03" db="EMBL/GenBank/DDBJ databases">
        <authorList>
            <person name="Bekaert M."/>
        </authorList>
    </citation>
    <scope>NUCLEOTIDE SEQUENCE</scope>
</reference>
<keyword evidence="3" id="KW-0548">Nucleotidyltransferase</keyword>
<dbReference type="FunFam" id="3.10.10.10:FF:000007">
    <property type="entry name" value="Retrovirus-related Pol polyprotein from transposon 17.6-like Protein"/>
    <property type="match status" value="1"/>
</dbReference>
<evidence type="ECO:0000259" key="9">
    <source>
        <dbReference type="PROSITE" id="PS50878"/>
    </source>
</evidence>
<dbReference type="InterPro" id="IPR043502">
    <property type="entry name" value="DNA/RNA_pol_sf"/>
</dbReference>
<dbReference type="Pfam" id="PF13975">
    <property type="entry name" value="gag-asp_proteas"/>
    <property type="match status" value="2"/>
</dbReference>
<dbReference type="GO" id="GO:0006508">
    <property type="term" value="P:proteolysis"/>
    <property type="evidence" value="ECO:0007669"/>
    <property type="project" value="UniProtKB-KW"/>
</dbReference>
<dbReference type="PANTHER" id="PTHR37984:SF5">
    <property type="entry name" value="PROTEIN NYNRIN-LIKE"/>
    <property type="match status" value="1"/>
</dbReference>
<dbReference type="Gene3D" id="2.40.70.10">
    <property type="entry name" value="Acid Proteases"/>
    <property type="match status" value="2"/>
</dbReference>
<evidence type="ECO:0000256" key="7">
    <source>
        <dbReference type="ARBA" id="ARBA00022918"/>
    </source>
</evidence>
<evidence type="ECO:0000256" key="1">
    <source>
        <dbReference type="ARBA" id="ARBA00022670"/>
    </source>
</evidence>
<evidence type="ECO:0000256" key="6">
    <source>
        <dbReference type="ARBA" id="ARBA00022801"/>
    </source>
</evidence>
<feature type="region of interest" description="Disordered" evidence="8">
    <location>
        <begin position="645"/>
        <end position="685"/>
    </location>
</feature>
<dbReference type="PANTHER" id="PTHR37984">
    <property type="entry name" value="PROTEIN CBG26694"/>
    <property type="match status" value="1"/>
</dbReference>
<evidence type="ECO:0000256" key="2">
    <source>
        <dbReference type="ARBA" id="ARBA00022679"/>
    </source>
</evidence>
<feature type="compositionally biased region" description="Basic and acidic residues" evidence="8">
    <location>
        <begin position="645"/>
        <end position="655"/>
    </location>
</feature>
<keyword evidence="11" id="KW-1185">Reference proteome</keyword>
<dbReference type="Gene3D" id="3.10.10.10">
    <property type="entry name" value="HIV Type 1 Reverse Transcriptase, subunit A, domain 1"/>
    <property type="match status" value="1"/>
</dbReference>
<accession>A0A8S3SCK0</accession>
<dbReference type="EMBL" id="CAJPWZ010001475">
    <property type="protein sequence ID" value="CAG2216216.1"/>
    <property type="molecule type" value="Genomic_DNA"/>
</dbReference>
<dbReference type="PROSITE" id="PS50878">
    <property type="entry name" value="RT_POL"/>
    <property type="match status" value="1"/>
</dbReference>
<evidence type="ECO:0000256" key="3">
    <source>
        <dbReference type="ARBA" id="ARBA00022695"/>
    </source>
</evidence>
<feature type="domain" description="Reverse transcriptase" evidence="9">
    <location>
        <begin position="1357"/>
        <end position="1535"/>
    </location>
</feature>
<protein>
    <recommendedName>
        <fullName evidence="9">Reverse transcriptase domain-containing protein</fullName>
    </recommendedName>
</protein>
<name>A0A8S3SCK0_MYTED</name>
<keyword evidence="2" id="KW-0808">Transferase</keyword>